<organism evidence="1 2">
    <name type="scientific">Pseudomyxococcus hansupus</name>
    <dbReference type="NCBI Taxonomy" id="1297742"/>
    <lineage>
        <taxon>Bacteria</taxon>
        <taxon>Pseudomonadati</taxon>
        <taxon>Myxococcota</taxon>
        <taxon>Myxococcia</taxon>
        <taxon>Myxococcales</taxon>
        <taxon>Cystobacterineae</taxon>
        <taxon>Myxococcaceae</taxon>
        <taxon>Pseudomyxococcus</taxon>
    </lineage>
</organism>
<proteinExistence type="predicted"/>
<name>A0A0H4XIU2_9BACT</name>
<protein>
    <submittedName>
        <fullName evidence="1">Uncharacterized protein</fullName>
    </submittedName>
</protein>
<evidence type="ECO:0000313" key="1">
    <source>
        <dbReference type="EMBL" id="AKQ68177.1"/>
    </source>
</evidence>
<dbReference type="KEGG" id="mym:A176_005089"/>
<accession>A0A0H4XIU2</accession>
<dbReference type="EMBL" id="CP012109">
    <property type="protein sequence ID" value="AKQ68177.1"/>
    <property type="molecule type" value="Genomic_DNA"/>
</dbReference>
<dbReference type="Proteomes" id="UP000009026">
    <property type="component" value="Chromosome"/>
</dbReference>
<evidence type="ECO:0000313" key="2">
    <source>
        <dbReference type="Proteomes" id="UP000009026"/>
    </source>
</evidence>
<gene>
    <name evidence="1" type="ORF">A176_005089</name>
</gene>
<dbReference type="PATRIC" id="fig|1297742.4.peg.5137"/>
<dbReference type="AlphaFoldDB" id="A0A0H4XIU2"/>
<reference evidence="1 2" key="1">
    <citation type="journal article" date="2016" name="PLoS ONE">
        <title>Complete Genome Sequence and Comparative Genomics of a Novel Myxobacterium Myxococcus hansupus.</title>
        <authorList>
            <person name="Sharma G."/>
            <person name="Narwani T."/>
            <person name="Subramanian S."/>
        </authorList>
    </citation>
    <scope>NUCLEOTIDE SEQUENCE [LARGE SCALE GENOMIC DNA]</scope>
    <source>
        <strain evidence="2">mixupus</strain>
    </source>
</reference>
<sequence>MERVAQRRARLFKTRQKLKVELMNARKHCMPGLAFNKVECDQTLESGEKIGSELKAAVAEVNGFIREAMESLGG</sequence>
<keyword evidence="2" id="KW-1185">Reference proteome</keyword>